<dbReference type="EMBL" id="VJZD01000002">
    <property type="protein sequence ID" value="MPY29921.1"/>
    <property type="molecule type" value="Genomic_DNA"/>
</dbReference>
<accession>A0A5N8V3N1</accession>
<organism evidence="1 2">
    <name type="scientific">Streptomyces adustus</name>
    <dbReference type="NCBI Taxonomy" id="1609272"/>
    <lineage>
        <taxon>Bacteria</taxon>
        <taxon>Bacillati</taxon>
        <taxon>Actinomycetota</taxon>
        <taxon>Actinomycetes</taxon>
        <taxon>Kitasatosporales</taxon>
        <taxon>Streptomycetaceae</taxon>
        <taxon>Streptomyces</taxon>
    </lineage>
</organism>
<proteinExistence type="predicted"/>
<dbReference type="AlphaFoldDB" id="A0A5N8V3N1"/>
<protein>
    <submittedName>
        <fullName evidence="1">Uncharacterized protein</fullName>
    </submittedName>
</protein>
<sequence length="106" mass="11812">MDFDEELVSQLDDAAERFIGPLRLNDGFDQLALDELCRHIDRLGQEWRTSEVIPKSVALLLSELYPAISACADLYAGDERQGMIEAAVRVGERVTYALDPAGEPEM</sequence>
<dbReference type="Proteomes" id="UP000325849">
    <property type="component" value="Unassembled WGS sequence"/>
</dbReference>
<gene>
    <name evidence="1" type="ORF">FNH09_00800</name>
</gene>
<comment type="caution">
    <text evidence="1">The sequence shown here is derived from an EMBL/GenBank/DDBJ whole genome shotgun (WGS) entry which is preliminary data.</text>
</comment>
<reference evidence="1 2" key="1">
    <citation type="submission" date="2019-07" db="EMBL/GenBank/DDBJ databases">
        <title>New species of Amycolatopsis and Streptomyces.</title>
        <authorList>
            <person name="Duangmal K."/>
            <person name="Teo W.F.A."/>
            <person name="Lipun K."/>
        </authorList>
    </citation>
    <scope>NUCLEOTIDE SEQUENCE [LARGE SCALE GENOMIC DNA]</scope>
    <source>
        <strain evidence="1 2">NBRC 109810</strain>
    </source>
</reference>
<keyword evidence="2" id="KW-1185">Reference proteome</keyword>
<evidence type="ECO:0000313" key="1">
    <source>
        <dbReference type="EMBL" id="MPY29921.1"/>
    </source>
</evidence>
<evidence type="ECO:0000313" key="2">
    <source>
        <dbReference type="Proteomes" id="UP000325849"/>
    </source>
</evidence>
<dbReference type="OrthoDB" id="4223060at2"/>
<name>A0A5N8V3N1_9ACTN</name>
<dbReference type="RefSeq" id="WP_152884008.1">
    <property type="nucleotide sequence ID" value="NZ_VJZD01000002.1"/>
</dbReference>